<sequence length="388" mass="42192">MLNSEVDAVVDSVSLPALLSPSLNRRLFLKRAAMLSAASAVAPSLLQAETLAKDSLLGGGRYQSSESGATEYVLSLVNPHSADIQRIPSTFFPHGFAFSPSRSSLVYAFEKIGPGAAVFDLDSRSMVQEIAPVKGRQFYGHGACTRDDRYLFSTETSADGKGAIGIRDPRSLDYLGDFPTYGDNPHECRLIEHDTVLMVTNGGGTRDSGRRGSLTYIDVRTQQLLERIDMPDERFNTGHLYPLPERKAVVVSAPRLGLDKRYPGAVSLNTGGDTLKVISQPASVVSIMYGEALSVEVVEERDLFIVTHPTPGMLTFWSLSGMDYRGHLMVENARGVAISADRKCLWISCGRQANIRALNLETLKMEEAVDIAASYITGSHLTNLAMLS</sequence>
<dbReference type="InterPro" id="IPR015943">
    <property type="entry name" value="WD40/YVTN_repeat-like_dom_sf"/>
</dbReference>
<dbReference type="EMBL" id="JAEDAH010000094">
    <property type="protein sequence ID" value="MCA6064869.1"/>
    <property type="molecule type" value="Genomic_DNA"/>
</dbReference>
<organism evidence="2 3">
    <name type="scientific">Thalassolituus marinus</name>
    <dbReference type="NCBI Taxonomy" id="671053"/>
    <lineage>
        <taxon>Bacteria</taxon>
        <taxon>Pseudomonadati</taxon>
        <taxon>Pseudomonadota</taxon>
        <taxon>Gammaproteobacteria</taxon>
        <taxon>Oceanospirillales</taxon>
        <taxon>Oceanospirillaceae</taxon>
        <taxon>Thalassolituus</taxon>
    </lineage>
</organism>
<accession>A0ABS7ZT32</accession>
<dbReference type="Gene3D" id="2.130.10.10">
    <property type="entry name" value="YVTN repeat-like/Quinoprotein amine dehydrogenase"/>
    <property type="match status" value="1"/>
</dbReference>
<dbReference type="PROSITE" id="PS51318">
    <property type="entry name" value="TAT"/>
    <property type="match status" value="1"/>
</dbReference>
<comment type="caution">
    <text evidence="2">The sequence shown here is derived from an EMBL/GenBank/DDBJ whole genome shotgun (WGS) entry which is preliminary data.</text>
</comment>
<evidence type="ECO:0000256" key="1">
    <source>
        <dbReference type="ARBA" id="ARBA00001935"/>
    </source>
</evidence>
<comment type="cofactor">
    <cofactor evidence="1">
        <name>Cu cation</name>
        <dbReference type="ChEBI" id="CHEBI:23378"/>
    </cofactor>
</comment>
<proteinExistence type="predicted"/>
<evidence type="ECO:0000313" key="3">
    <source>
        <dbReference type="Proteomes" id="UP000714380"/>
    </source>
</evidence>
<reference evidence="2 3" key="1">
    <citation type="submission" date="2020-12" db="EMBL/GenBank/DDBJ databases">
        <title>Novel Thalassolituus-related marine hydrocarbonoclastic bacteria mediated algae-derived hydrocarbons mineralization in twilight zone of the northern South China Sea.</title>
        <authorList>
            <person name="Dong C."/>
        </authorList>
    </citation>
    <scope>NUCLEOTIDE SEQUENCE [LARGE SCALE GENOMIC DNA]</scope>
    <source>
        <strain evidence="2 3">IMCC1826</strain>
    </source>
</reference>
<dbReference type="RefSeq" id="WP_225676255.1">
    <property type="nucleotide sequence ID" value="NZ_JAEDAH010000094.1"/>
</dbReference>
<dbReference type="Proteomes" id="UP000714380">
    <property type="component" value="Unassembled WGS sequence"/>
</dbReference>
<dbReference type="InterPro" id="IPR008311">
    <property type="entry name" value="UCP028101"/>
</dbReference>
<gene>
    <name evidence="2" type="ORF">I9W95_14745</name>
</gene>
<dbReference type="InterPro" id="IPR011045">
    <property type="entry name" value="N2O_reductase_N"/>
</dbReference>
<dbReference type="InterPro" id="IPR006311">
    <property type="entry name" value="TAT_signal"/>
</dbReference>
<protein>
    <submittedName>
        <fullName evidence="2">DUF1513 domain-containing protein</fullName>
    </submittedName>
</protein>
<keyword evidence="3" id="KW-1185">Reference proteome</keyword>
<evidence type="ECO:0000313" key="2">
    <source>
        <dbReference type="EMBL" id="MCA6064869.1"/>
    </source>
</evidence>
<dbReference type="Pfam" id="PF07433">
    <property type="entry name" value="DUF1513"/>
    <property type="match status" value="1"/>
</dbReference>
<dbReference type="SUPFAM" id="SSF50974">
    <property type="entry name" value="Nitrous oxide reductase, N-terminal domain"/>
    <property type="match status" value="1"/>
</dbReference>
<name>A0ABS7ZT32_9GAMM</name>